<dbReference type="RefSeq" id="XP_007331601.1">
    <property type="nucleotide sequence ID" value="XM_007331539.1"/>
</dbReference>
<keyword evidence="2" id="KW-1185">Reference proteome</keyword>
<sequence>MIRRCDASYQLREGETAARVTLKHRWSHCGINLSHTMHQKMATIYEADVLA</sequence>
<organism evidence="1 2">
    <name type="scientific">Agaricus bisporus var. burnettii (strain JB137-S8 / ATCC MYA-4627 / FGSC 10392)</name>
    <name type="common">White button mushroom</name>
    <dbReference type="NCBI Taxonomy" id="597362"/>
    <lineage>
        <taxon>Eukaryota</taxon>
        <taxon>Fungi</taxon>
        <taxon>Dikarya</taxon>
        <taxon>Basidiomycota</taxon>
        <taxon>Agaricomycotina</taxon>
        <taxon>Agaricomycetes</taxon>
        <taxon>Agaricomycetidae</taxon>
        <taxon>Agaricales</taxon>
        <taxon>Agaricineae</taxon>
        <taxon>Agaricaceae</taxon>
        <taxon>Agaricus</taxon>
    </lineage>
</organism>
<evidence type="ECO:0000313" key="1">
    <source>
        <dbReference type="EMBL" id="EKM77749.1"/>
    </source>
</evidence>
<dbReference type="EMBL" id="JH971394">
    <property type="protein sequence ID" value="EKM77749.1"/>
    <property type="molecule type" value="Genomic_DNA"/>
</dbReference>
<proteinExistence type="predicted"/>
<gene>
    <name evidence="1" type="ORF">AGABI1DRAFT_115021</name>
</gene>
<protein>
    <submittedName>
        <fullName evidence="1">Uncharacterized protein</fullName>
    </submittedName>
</protein>
<dbReference type="AlphaFoldDB" id="K5VTG0"/>
<evidence type="ECO:0000313" key="2">
    <source>
        <dbReference type="Proteomes" id="UP000008493"/>
    </source>
</evidence>
<reference evidence="2" key="1">
    <citation type="journal article" date="2012" name="Proc. Natl. Acad. Sci. U.S.A.">
        <title>Genome sequence of the button mushroom Agaricus bisporus reveals mechanisms governing adaptation to a humic-rich ecological niche.</title>
        <authorList>
            <person name="Morin E."/>
            <person name="Kohler A."/>
            <person name="Baker A.R."/>
            <person name="Foulongne-Oriol M."/>
            <person name="Lombard V."/>
            <person name="Nagy L.G."/>
            <person name="Ohm R.A."/>
            <person name="Patyshakuliyeva A."/>
            <person name="Brun A."/>
            <person name="Aerts A.L."/>
            <person name="Bailey A.M."/>
            <person name="Billette C."/>
            <person name="Coutinho P.M."/>
            <person name="Deakin G."/>
            <person name="Doddapaneni H."/>
            <person name="Floudas D."/>
            <person name="Grimwood J."/>
            <person name="Hilden K."/>
            <person name="Kuees U."/>
            <person name="LaButti K.M."/>
            <person name="Lapidus A."/>
            <person name="Lindquist E.A."/>
            <person name="Lucas S.M."/>
            <person name="Murat C."/>
            <person name="Riley R.W."/>
            <person name="Salamov A.A."/>
            <person name="Schmutz J."/>
            <person name="Subramanian V."/>
            <person name="Woesten H.A.B."/>
            <person name="Xu J."/>
            <person name="Eastwood D.C."/>
            <person name="Foster G.D."/>
            <person name="Sonnenberg A.S."/>
            <person name="Cullen D."/>
            <person name="de Vries R.P."/>
            <person name="Lundell T."/>
            <person name="Hibbett D.S."/>
            <person name="Henrissat B."/>
            <person name="Burton K.S."/>
            <person name="Kerrigan R.W."/>
            <person name="Challen M.P."/>
            <person name="Grigoriev I.V."/>
            <person name="Martin F."/>
        </authorList>
    </citation>
    <scope>NUCLEOTIDE SEQUENCE [LARGE SCALE GENOMIC DNA]</scope>
    <source>
        <strain evidence="2">JB137-S8 / ATCC MYA-4627 / FGSC 10392</strain>
    </source>
</reference>
<dbReference type="HOGENOM" id="CLU_3105783_0_0_1"/>
<accession>K5VTG0</accession>
<dbReference type="InParanoid" id="K5VTG0"/>
<dbReference type="KEGG" id="abp:AGABI1DRAFT115021"/>
<dbReference type="GeneID" id="18824563"/>
<name>K5VTG0_AGABU</name>
<dbReference type="Proteomes" id="UP000008493">
    <property type="component" value="Unassembled WGS sequence"/>
</dbReference>